<evidence type="ECO:0000256" key="3">
    <source>
        <dbReference type="ARBA" id="ARBA00022571"/>
    </source>
</evidence>
<evidence type="ECO:0000256" key="8">
    <source>
        <dbReference type="HAMAP-Rule" id="MF_01105"/>
    </source>
</evidence>
<sequence>MKQHELVQWFRQSSPYINLHRQTTVVINLRSEVISHDHFRGFLHDLAIAHNLGVKIVMVLGARQAIDKVLQQQGIASEFHLGKRLTSNELMEVIAAEVGRLRNYVEAKLSMGLINSPMHQANITVVSGNFVVAKPLGVVDGIDYLHTGELRKINAPAIKQQLDSGNIVLISPIGHSPSGESFNLEADDLAVQLASSLKAEKLVSVYDQVPTSISSSLSIAEAEQLATDQTITHELAQLISSLSRAVGLGVERAHLVDINIDGSLLSELYTRDGQGVMISSCPDWIIRAARVDDLNAIINLIRPLEQSGALVRRSRERLEVELPYFTLVEKDGMIISCCALYPFEDQSAEIACVATAPEYRGTGVTIQLLKHIEIEAKKAQLKRLFLLTTGSMHWFLEQGFSPSQLDDLPASRRDMYNYQRNSKLMAKTL</sequence>
<dbReference type="InterPro" id="IPR000182">
    <property type="entry name" value="GNAT_dom"/>
</dbReference>
<dbReference type="CDD" id="cd04301">
    <property type="entry name" value="NAT_SF"/>
    <property type="match status" value="1"/>
</dbReference>
<dbReference type="InterPro" id="IPR010167">
    <property type="entry name" value="NH2A_AcTrfase"/>
</dbReference>
<dbReference type="InterPro" id="IPR016181">
    <property type="entry name" value="Acyl_CoA_acyltransferase"/>
</dbReference>
<accession>A0A3M0A5Z4</accession>
<keyword evidence="8" id="KW-0963">Cytoplasm</keyword>
<dbReference type="EC" id="2.3.1.1" evidence="8"/>
<name>A0A3M0A5Z4_9GAMM</name>
<dbReference type="UniPathway" id="UPA00068">
    <property type="reaction ID" value="UER00106"/>
</dbReference>
<dbReference type="SUPFAM" id="SSF53633">
    <property type="entry name" value="Carbamate kinase-like"/>
    <property type="match status" value="1"/>
</dbReference>
<evidence type="ECO:0000256" key="4">
    <source>
        <dbReference type="ARBA" id="ARBA00022605"/>
    </source>
</evidence>
<keyword evidence="4 8" id="KW-0028">Amino-acid biosynthesis</keyword>
<dbReference type="InterPro" id="IPR001048">
    <property type="entry name" value="Asp/Glu/Uridylate_kinase"/>
</dbReference>
<reference evidence="10 11" key="1">
    <citation type="submission" date="2018-10" db="EMBL/GenBank/DDBJ databases">
        <title>Genomic Encyclopedia of Type Strains, Phase IV (KMG-IV): sequencing the most valuable type-strain genomes for metagenomic binning, comparative biology and taxonomic classification.</title>
        <authorList>
            <person name="Goeker M."/>
        </authorList>
    </citation>
    <scope>NUCLEOTIDE SEQUENCE [LARGE SCALE GENOMIC DNA]</scope>
    <source>
        <strain evidence="10 11">DSM 25080</strain>
    </source>
</reference>
<keyword evidence="6 8" id="KW-0012">Acyltransferase</keyword>
<evidence type="ECO:0000256" key="1">
    <source>
        <dbReference type="ARBA" id="ARBA00004925"/>
    </source>
</evidence>
<keyword evidence="3 8" id="KW-0055">Arginine biosynthesis</keyword>
<protein>
    <recommendedName>
        <fullName evidence="8">Amino-acid acetyltransferase</fullName>
        <ecNumber evidence="8">2.3.1.1</ecNumber>
    </recommendedName>
    <alternativeName>
        <fullName evidence="8">N-acetylglutamate synthase</fullName>
        <shortName evidence="8">AGS</shortName>
        <shortName evidence="8">NAGS</shortName>
    </alternativeName>
</protein>
<dbReference type="RefSeq" id="WP_121876878.1">
    <property type="nucleotide sequence ID" value="NZ_REFJ01000003.1"/>
</dbReference>
<comment type="catalytic activity">
    <reaction evidence="7 8">
        <text>L-glutamate + acetyl-CoA = N-acetyl-L-glutamate + CoA + H(+)</text>
        <dbReference type="Rhea" id="RHEA:24292"/>
        <dbReference type="ChEBI" id="CHEBI:15378"/>
        <dbReference type="ChEBI" id="CHEBI:29985"/>
        <dbReference type="ChEBI" id="CHEBI:44337"/>
        <dbReference type="ChEBI" id="CHEBI:57287"/>
        <dbReference type="ChEBI" id="CHEBI:57288"/>
        <dbReference type="EC" id="2.3.1.1"/>
    </reaction>
</comment>
<feature type="domain" description="N-acetyltransferase" evidence="9">
    <location>
        <begin position="284"/>
        <end position="429"/>
    </location>
</feature>
<keyword evidence="11" id="KW-1185">Reference proteome</keyword>
<dbReference type="CDD" id="cd04237">
    <property type="entry name" value="AAK_NAGS-ABP"/>
    <property type="match status" value="1"/>
</dbReference>
<gene>
    <name evidence="8" type="primary">argA</name>
    <name evidence="10" type="ORF">DFR27_1563</name>
</gene>
<dbReference type="HAMAP" id="MF_01105">
    <property type="entry name" value="N_acetyl_glu_synth"/>
    <property type="match status" value="1"/>
</dbReference>
<keyword evidence="5 8" id="KW-0808">Transferase</keyword>
<dbReference type="GO" id="GO:0006526">
    <property type="term" value="P:L-arginine biosynthetic process"/>
    <property type="evidence" value="ECO:0007669"/>
    <property type="project" value="UniProtKB-UniRule"/>
</dbReference>
<dbReference type="Gene3D" id="3.40.630.30">
    <property type="match status" value="1"/>
</dbReference>
<comment type="caution">
    <text evidence="10">The sequence shown here is derived from an EMBL/GenBank/DDBJ whole genome shotgun (WGS) entry which is preliminary data.</text>
</comment>
<dbReference type="PIRSF" id="PIRSF000423">
    <property type="entry name" value="ArgA"/>
    <property type="match status" value="1"/>
</dbReference>
<dbReference type="AlphaFoldDB" id="A0A3M0A5Z4"/>
<dbReference type="Proteomes" id="UP000267187">
    <property type="component" value="Unassembled WGS sequence"/>
</dbReference>
<dbReference type="Pfam" id="PF00583">
    <property type="entry name" value="Acetyltransf_1"/>
    <property type="match status" value="1"/>
</dbReference>
<proteinExistence type="inferred from homology"/>
<dbReference type="PROSITE" id="PS51186">
    <property type="entry name" value="GNAT"/>
    <property type="match status" value="1"/>
</dbReference>
<evidence type="ECO:0000313" key="11">
    <source>
        <dbReference type="Proteomes" id="UP000267187"/>
    </source>
</evidence>
<dbReference type="NCBIfam" id="NF003641">
    <property type="entry name" value="PRK05279.1"/>
    <property type="match status" value="1"/>
</dbReference>
<comment type="miscellaneous">
    <text evidence="8">In bacteria which possess the bifunctional enzyme ornithine acetyltransferase/N-acetylglutamate synthase (ArgJ), ArgA fulfills an anaplerotic role.</text>
</comment>
<dbReference type="Pfam" id="PF00696">
    <property type="entry name" value="AA_kinase"/>
    <property type="match status" value="1"/>
</dbReference>
<evidence type="ECO:0000256" key="5">
    <source>
        <dbReference type="ARBA" id="ARBA00022679"/>
    </source>
</evidence>
<dbReference type="EMBL" id="REFJ01000003">
    <property type="protein sequence ID" value="RMA80200.1"/>
    <property type="molecule type" value="Genomic_DNA"/>
</dbReference>
<evidence type="ECO:0000259" key="9">
    <source>
        <dbReference type="PROSITE" id="PS51186"/>
    </source>
</evidence>
<dbReference type="PANTHER" id="PTHR30602:SF12">
    <property type="entry name" value="AMINO-ACID ACETYLTRANSFERASE NAGS1, CHLOROPLASTIC-RELATED"/>
    <property type="match status" value="1"/>
</dbReference>
<comment type="pathway">
    <text evidence="1 8">Amino-acid biosynthesis; L-arginine biosynthesis; N(2)-acetyl-L-ornithine from L-glutamate: step 1/4.</text>
</comment>
<comment type="subcellular location">
    <subcellularLocation>
        <location evidence="8">Cytoplasm</location>
    </subcellularLocation>
</comment>
<dbReference type="NCBIfam" id="TIGR01890">
    <property type="entry name" value="N-Ac-Glu-synth"/>
    <property type="match status" value="1"/>
</dbReference>
<comment type="similarity">
    <text evidence="2 8">Belongs to the acetyltransferase family. ArgA subfamily.</text>
</comment>
<dbReference type="GO" id="GO:0005737">
    <property type="term" value="C:cytoplasm"/>
    <property type="evidence" value="ECO:0007669"/>
    <property type="project" value="UniProtKB-SubCell"/>
</dbReference>
<dbReference type="GO" id="GO:0004042">
    <property type="term" value="F:L-glutamate N-acetyltransferase activity"/>
    <property type="evidence" value="ECO:0007669"/>
    <property type="project" value="UniProtKB-UniRule"/>
</dbReference>
<dbReference type="InterPro" id="IPR033719">
    <property type="entry name" value="NAGS_kin"/>
</dbReference>
<dbReference type="InterPro" id="IPR036393">
    <property type="entry name" value="AceGlu_kinase-like_sf"/>
</dbReference>
<evidence type="ECO:0000256" key="6">
    <source>
        <dbReference type="ARBA" id="ARBA00023315"/>
    </source>
</evidence>
<evidence type="ECO:0000313" key="10">
    <source>
        <dbReference type="EMBL" id="RMA80200.1"/>
    </source>
</evidence>
<evidence type="ECO:0000256" key="7">
    <source>
        <dbReference type="ARBA" id="ARBA00048372"/>
    </source>
</evidence>
<organism evidence="10 11">
    <name type="scientific">Umboniibacter marinipuniceus</name>
    <dbReference type="NCBI Taxonomy" id="569599"/>
    <lineage>
        <taxon>Bacteria</taxon>
        <taxon>Pseudomonadati</taxon>
        <taxon>Pseudomonadota</taxon>
        <taxon>Gammaproteobacteria</taxon>
        <taxon>Cellvibrionales</taxon>
        <taxon>Cellvibrionaceae</taxon>
        <taxon>Umboniibacter</taxon>
    </lineage>
</organism>
<dbReference type="OrthoDB" id="9802238at2"/>
<dbReference type="Gene3D" id="3.40.1160.10">
    <property type="entry name" value="Acetylglutamate kinase-like"/>
    <property type="match status" value="1"/>
</dbReference>
<evidence type="ECO:0000256" key="2">
    <source>
        <dbReference type="ARBA" id="ARBA00009145"/>
    </source>
</evidence>
<dbReference type="SUPFAM" id="SSF55729">
    <property type="entry name" value="Acyl-CoA N-acyltransferases (Nat)"/>
    <property type="match status" value="1"/>
</dbReference>
<dbReference type="PANTHER" id="PTHR30602">
    <property type="entry name" value="AMINO-ACID ACETYLTRANSFERASE"/>
    <property type="match status" value="1"/>
</dbReference>